<reference evidence="2 3" key="2">
    <citation type="journal article" date="2021" name="Int. J. Food Microbiol.">
        <title>Safety demonstration of a microbial species for use in the food chain: Weissella confusa.</title>
        <authorList>
            <person name="Bourdichon F."/>
            <person name="Patrone V."/>
            <person name="Fontana A."/>
            <person name="Milani G."/>
            <person name="Morelli L."/>
        </authorList>
    </citation>
    <scope>NUCLEOTIDE SEQUENCE [LARGE SCALE GENOMIC DNA]</scope>
    <source>
        <strain evidence="1">CCUG 30943</strain>
        <strain evidence="2 3">CCUG 43002</strain>
    </source>
</reference>
<keyword evidence="3" id="KW-1185">Reference proteome</keyword>
<dbReference type="EMBL" id="JAAOCX010000002">
    <property type="protein sequence ID" value="MBJ7632044.1"/>
    <property type="molecule type" value="Genomic_DNA"/>
</dbReference>
<dbReference type="AlphaFoldDB" id="A0A4Z0RMD6"/>
<dbReference type="RefSeq" id="WP_135411205.1">
    <property type="nucleotide sequence ID" value="NZ_JAAOCP010000010.1"/>
</dbReference>
<evidence type="ECO:0000313" key="3">
    <source>
        <dbReference type="Proteomes" id="UP000728106"/>
    </source>
</evidence>
<name>A0A4Z0RMD6_WEICO</name>
<comment type="caution">
    <text evidence="2">The sequence shown here is derived from an EMBL/GenBank/DDBJ whole genome shotgun (WGS) entry which is preliminary data.</text>
</comment>
<gene>
    <name evidence="2" type="ORF">HAU20_08465</name>
    <name evidence="1" type="ORF">HAU43_02850</name>
</gene>
<proteinExistence type="predicted"/>
<evidence type="ECO:0000313" key="1">
    <source>
        <dbReference type="EMBL" id="MBJ7632044.1"/>
    </source>
</evidence>
<organism evidence="2 3">
    <name type="scientific">Weissella confusa</name>
    <name type="common">Lactobacillus confusus</name>
    <dbReference type="NCBI Taxonomy" id="1583"/>
    <lineage>
        <taxon>Bacteria</taxon>
        <taxon>Bacillati</taxon>
        <taxon>Bacillota</taxon>
        <taxon>Bacilli</taxon>
        <taxon>Lactobacillales</taxon>
        <taxon>Lactobacillaceae</taxon>
        <taxon>Weissella</taxon>
    </lineage>
</organism>
<evidence type="ECO:0000313" key="2">
    <source>
        <dbReference type="EMBL" id="MBJ7639413.1"/>
    </source>
</evidence>
<sequence>MILELPKRISGADDTAQQIYQAFYDVGMITDVPAHIGTLNITEYNEQAFSSIGSALILLKNNLNRLVDIFNEYHFVDMEGIQAKGHEYWGSDLSGLGKSYDDFNSHLVAMENTLQNMVEIMILNGLIERN</sequence>
<protein>
    <recommendedName>
        <fullName evidence="4">LXG domain-containing protein</fullName>
    </recommendedName>
</protein>
<dbReference type="EMBL" id="JAAOCP010000010">
    <property type="protein sequence ID" value="MBJ7639413.1"/>
    <property type="molecule type" value="Genomic_DNA"/>
</dbReference>
<evidence type="ECO:0008006" key="4">
    <source>
        <dbReference type="Google" id="ProtNLM"/>
    </source>
</evidence>
<dbReference type="Proteomes" id="UP000728106">
    <property type="component" value="Unassembled WGS sequence"/>
</dbReference>
<reference evidence="2" key="1">
    <citation type="submission" date="2020-02" db="EMBL/GenBank/DDBJ databases">
        <authorList>
            <person name="Fontana A."/>
            <person name="Patrone V."/>
            <person name="Morelli L."/>
        </authorList>
    </citation>
    <scope>NUCLEOTIDE SEQUENCE</scope>
    <source>
        <strain evidence="1">CCUG 30943</strain>
        <strain evidence="2">CCUG 43002</strain>
    </source>
</reference>
<accession>A0A4Z0RMD6</accession>
<dbReference type="Proteomes" id="UP000808038">
    <property type="component" value="Unassembled WGS sequence"/>
</dbReference>